<dbReference type="AlphaFoldDB" id="A0A2Y9C458"/>
<dbReference type="OrthoDB" id="9810913at2"/>
<dbReference type="GO" id="GO:0008483">
    <property type="term" value="F:transaminase activity"/>
    <property type="evidence" value="ECO:0007669"/>
    <property type="project" value="TreeGrafter"/>
</dbReference>
<evidence type="ECO:0000256" key="2">
    <source>
        <dbReference type="ARBA" id="ARBA00037999"/>
    </source>
</evidence>
<evidence type="ECO:0000313" key="7">
    <source>
        <dbReference type="Proteomes" id="UP000245845"/>
    </source>
</evidence>
<dbReference type="SUPFAM" id="SSF53383">
    <property type="entry name" value="PLP-dependent transferases"/>
    <property type="match status" value="1"/>
</dbReference>
<dbReference type="Gene3D" id="3.40.640.10">
    <property type="entry name" value="Type I PLP-dependent aspartate aminotransferase-like (Major domain)"/>
    <property type="match status" value="1"/>
</dbReference>
<evidence type="ECO:0000256" key="5">
    <source>
        <dbReference type="RuleBase" id="RU004508"/>
    </source>
</evidence>
<dbReference type="PANTHER" id="PTHR30244:SF36">
    <property type="entry name" value="3-OXO-GLUCOSE-6-PHOSPHATE:GLUTAMATE AMINOTRANSFERASE"/>
    <property type="match status" value="1"/>
</dbReference>
<dbReference type="Pfam" id="PF01041">
    <property type="entry name" value="DegT_DnrJ_EryC1"/>
    <property type="match status" value="1"/>
</dbReference>
<reference evidence="6 7" key="1">
    <citation type="submission" date="2018-05" db="EMBL/GenBank/DDBJ databases">
        <title>The Hungate 1000. A catalogue of reference genomes from the rumen microbiome.</title>
        <authorList>
            <person name="Kelly W."/>
        </authorList>
    </citation>
    <scope>NUCLEOTIDE SEQUENCE [LARGE SCALE GENOMIC DNA]</scope>
    <source>
        <strain evidence="6 7">NLAE-zl-C242</strain>
    </source>
</reference>
<dbReference type="InterPro" id="IPR000653">
    <property type="entry name" value="DegT/StrS_aminotransferase"/>
</dbReference>
<comment type="caution">
    <text evidence="6">The sequence shown here is derived from an EMBL/GenBank/DDBJ whole genome shotgun (WGS) entry which is preliminary data.</text>
</comment>
<organism evidence="6 7">
    <name type="scientific">Faecalicatena orotica</name>
    <dbReference type="NCBI Taxonomy" id="1544"/>
    <lineage>
        <taxon>Bacteria</taxon>
        <taxon>Bacillati</taxon>
        <taxon>Bacillota</taxon>
        <taxon>Clostridia</taxon>
        <taxon>Lachnospirales</taxon>
        <taxon>Lachnospiraceae</taxon>
        <taxon>Faecalicatena</taxon>
    </lineage>
</organism>
<dbReference type="RefSeq" id="WP_109729363.1">
    <property type="nucleotide sequence ID" value="NZ_BAAACK010000007.1"/>
</dbReference>
<dbReference type="PANTHER" id="PTHR30244">
    <property type="entry name" value="TRANSAMINASE"/>
    <property type="match status" value="1"/>
</dbReference>
<proteinExistence type="inferred from homology"/>
<dbReference type="Proteomes" id="UP000245845">
    <property type="component" value="Unassembled WGS sequence"/>
</dbReference>
<dbReference type="PIRSF" id="PIRSF000390">
    <property type="entry name" value="PLP_StrS"/>
    <property type="match status" value="1"/>
</dbReference>
<sequence>MEVLFSTVKKMHEEIKEELLNDFRRVFESNWFITGKEDAKFEQAFAEYQNRKYCIGCGNGLDAMMLSLKALGISTGDEVIIPSNTFIATALAVSYTGATPIFVEPRIETYNINPELIEERVTSKTKAVIAVHLYGQPAEMDKICNIVKKHNLFLIEDCAQAHGAIYRGTKIGRFGISAAFSFYPGKNLGALGDAGAVVTDDENLAETIRALSNYGSIEKYNHIYQGNNSRLDEVQAALLYIKLKYLDKWNKERQRIARRYLTEIKNSKVLLPKIIDEVEHVWHIFAIRCRDRDRLEQYLEERGIGTNKHYPIPLHLQKAYQDLNIPKGTYPIAEEISATELSIPMYYGMTDEEIRYVIDSINEFE</sequence>
<evidence type="ECO:0000256" key="1">
    <source>
        <dbReference type="ARBA" id="ARBA00022898"/>
    </source>
</evidence>
<dbReference type="InterPro" id="IPR015424">
    <property type="entry name" value="PyrdxlP-dep_Trfase"/>
</dbReference>
<dbReference type="InterPro" id="IPR015422">
    <property type="entry name" value="PyrdxlP-dep_Trfase_small"/>
</dbReference>
<evidence type="ECO:0000256" key="4">
    <source>
        <dbReference type="PIRSR" id="PIRSR000390-2"/>
    </source>
</evidence>
<dbReference type="CDD" id="cd00616">
    <property type="entry name" value="AHBA_syn"/>
    <property type="match status" value="1"/>
</dbReference>
<feature type="active site" description="Proton acceptor" evidence="3">
    <location>
        <position position="186"/>
    </location>
</feature>
<evidence type="ECO:0000313" key="6">
    <source>
        <dbReference type="EMBL" id="PWJ31988.1"/>
    </source>
</evidence>
<dbReference type="InterPro" id="IPR015421">
    <property type="entry name" value="PyrdxlP-dep_Trfase_major"/>
</dbReference>
<evidence type="ECO:0000256" key="3">
    <source>
        <dbReference type="PIRSR" id="PIRSR000390-1"/>
    </source>
</evidence>
<comment type="similarity">
    <text evidence="2 5">Belongs to the DegT/DnrJ/EryC1 family.</text>
</comment>
<feature type="modified residue" description="N6-(pyridoxal phosphate)lysine" evidence="4">
    <location>
        <position position="186"/>
    </location>
</feature>
<dbReference type="GO" id="GO:0030170">
    <property type="term" value="F:pyridoxal phosphate binding"/>
    <property type="evidence" value="ECO:0007669"/>
    <property type="project" value="TreeGrafter"/>
</dbReference>
<protein>
    <submittedName>
        <fullName evidence="6">dTDP-4-amino-4,6-dideoxygalactose transaminase</fullName>
    </submittedName>
</protein>
<name>A0A2Y9C458_9FIRM</name>
<accession>A0A2Y9C458</accession>
<keyword evidence="1 4" id="KW-0663">Pyridoxal phosphate</keyword>
<dbReference type="EMBL" id="QGDL01000001">
    <property type="protein sequence ID" value="PWJ31988.1"/>
    <property type="molecule type" value="Genomic_DNA"/>
</dbReference>
<keyword evidence="7" id="KW-1185">Reference proteome</keyword>
<dbReference type="Gene3D" id="3.90.1150.10">
    <property type="entry name" value="Aspartate Aminotransferase, domain 1"/>
    <property type="match status" value="1"/>
</dbReference>
<gene>
    <name evidence="6" type="ORF">A8806_101275</name>
</gene>
<dbReference type="GO" id="GO:0000271">
    <property type="term" value="P:polysaccharide biosynthetic process"/>
    <property type="evidence" value="ECO:0007669"/>
    <property type="project" value="TreeGrafter"/>
</dbReference>